<evidence type="ECO:0000259" key="1">
    <source>
        <dbReference type="SMART" id="SM00507"/>
    </source>
</evidence>
<dbReference type="Pfam" id="PF01844">
    <property type="entry name" value="HNH"/>
    <property type="match status" value="1"/>
</dbReference>
<evidence type="ECO:0000313" key="3">
    <source>
        <dbReference type="Proteomes" id="UP001153328"/>
    </source>
</evidence>
<feature type="domain" description="HNH nuclease" evidence="1">
    <location>
        <begin position="291"/>
        <end position="347"/>
    </location>
</feature>
<dbReference type="GO" id="GO:0016787">
    <property type="term" value="F:hydrolase activity"/>
    <property type="evidence" value="ECO:0007669"/>
    <property type="project" value="UniProtKB-KW"/>
</dbReference>
<accession>A0A9W4MD53</accession>
<dbReference type="GO" id="GO:0003676">
    <property type="term" value="F:nucleic acid binding"/>
    <property type="evidence" value="ECO:0007669"/>
    <property type="project" value="InterPro"/>
</dbReference>
<reference evidence="2" key="1">
    <citation type="submission" date="2021-06" db="EMBL/GenBank/DDBJ databases">
        <authorList>
            <person name="Arsene-Ploetze F."/>
        </authorList>
    </citation>
    <scope>NUCLEOTIDE SEQUENCE</scope>
    <source>
        <strain evidence="2">SBRY1</strain>
    </source>
</reference>
<dbReference type="GO" id="GO:0008270">
    <property type="term" value="F:zinc ion binding"/>
    <property type="evidence" value="ECO:0007669"/>
    <property type="project" value="InterPro"/>
</dbReference>
<keyword evidence="3" id="KW-1185">Reference proteome</keyword>
<comment type="caution">
    <text evidence="2">The sequence shown here is derived from an EMBL/GenBank/DDBJ whole genome shotgun (WGS) entry which is preliminary data.</text>
</comment>
<name>A0A9W4MD53_9ACTN</name>
<dbReference type="SMART" id="SM00507">
    <property type="entry name" value="HNHc"/>
    <property type="match status" value="1"/>
</dbReference>
<sequence>MRRGARHVERPASRRVAVRVAFSPVQGRPKDALLNAASQIRTVANSGVRRDGELESVLGATPHEFESRILRHWSSRTNAPSVAALTLRVGSLNEQPGAWRHPARVRVAPGLKRRLYSRGSGASVPCVDVSASWGGVLMSEDPMSPRTDLAATLTKMKRFDPEGDYYALTIGSDRRGQPFWSVQSHWVGWCERNPKWELREARLVSPEAMSKAWATMGQDWLAVHDQASLAIFFQLGGNALVGKEVAEAQLAEVIAPSECVRDGVVEVGGAGFINTEHLPDEAVGRRAPTRKLRMKVLKRDNYRCVICGRKATDHVDIELHVHHLIPWRMKRPTAEENLVTLCGTCHKGLDPDFEPSLRELASLPGGARILDMENSEFNAEVARYREYIQSLPSDE</sequence>
<evidence type="ECO:0000313" key="2">
    <source>
        <dbReference type="EMBL" id="CAG7650336.1"/>
    </source>
</evidence>
<dbReference type="Gene3D" id="1.10.30.50">
    <property type="match status" value="1"/>
</dbReference>
<keyword evidence="2" id="KW-0378">Hydrolase</keyword>
<gene>
    <name evidence="2" type="ORF">SBRY_50333</name>
</gene>
<protein>
    <submittedName>
        <fullName evidence="2">Enzyme</fullName>
        <ecNumber evidence="2">3.1.21.-</ecNumber>
    </submittedName>
</protein>
<dbReference type="InterPro" id="IPR002711">
    <property type="entry name" value="HNH"/>
</dbReference>
<dbReference type="CDD" id="cd00085">
    <property type="entry name" value="HNHc"/>
    <property type="match status" value="1"/>
</dbReference>
<dbReference type="Proteomes" id="UP001153328">
    <property type="component" value="Unassembled WGS sequence"/>
</dbReference>
<dbReference type="GO" id="GO:0004519">
    <property type="term" value="F:endonuclease activity"/>
    <property type="evidence" value="ECO:0007669"/>
    <property type="project" value="InterPro"/>
</dbReference>
<dbReference type="AlphaFoldDB" id="A0A9W4MD53"/>
<proteinExistence type="predicted"/>
<organism evidence="2 3">
    <name type="scientific">Actinacidiphila bryophytorum</name>
    <dbReference type="NCBI Taxonomy" id="1436133"/>
    <lineage>
        <taxon>Bacteria</taxon>
        <taxon>Bacillati</taxon>
        <taxon>Actinomycetota</taxon>
        <taxon>Actinomycetes</taxon>
        <taxon>Kitasatosporales</taxon>
        <taxon>Streptomycetaceae</taxon>
        <taxon>Actinacidiphila</taxon>
    </lineage>
</organism>
<dbReference type="EMBL" id="CAJVAX010000019">
    <property type="protein sequence ID" value="CAG7650336.1"/>
    <property type="molecule type" value="Genomic_DNA"/>
</dbReference>
<dbReference type="InterPro" id="IPR003615">
    <property type="entry name" value="HNH_nuc"/>
</dbReference>
<dbReference type="EC" id="3.1.21.-" evidence="2"/>